<dbReference type="SUPFAM" id="SSF55154">
    <property type="entry name" value="CYTH-like phosphatases"/>
    <property type="match status" value="1"/>
</dbReference>
<dbReference type="Proteomes" id="UP000475532">
    <property type="component" value="Unassembled WGS sequence"/>
</dbReference>
<protein>
    <submittedName>
        <fullName evidence="2">Class IV adenylate cyclase</fullName>
    </submittedName>
</protein>
<dbReference type="CDD" id="cd07890">
    <property type="entry name" value="CYTH-like_AC_IV-like"/>
    <property type="match status" value="1"/>
</dbReference>
<evidence type="ECO:0000313" key="3">
    <source>
        <dbReference type="Proteomes" id="UP000475532"/>
    </source>
</evidence>
<dbReference type="Gene3D" id="2.40.320.10">
    <property type="entry name" value="Hypothetical Protein Pfu-838710-001"/>
    <property type="match status" value="1"/>
</dbReference>
<comment type="caution">
    <text evidence="2">The sequence shown here is derived from an EMBL/GenBank/DDBJ whole genome shotgun (WGS) entry which is preliminary data.</text>
</comment>
<evidence type="ECO:0000259" key="1">
    <source>
        <dbReference type="Pfam" id="PF01928"/>
    </source>
</evidence>
<organism evidence="2 3">
    <name type="scientific">Actinomadura bangladeshensis</name>
    <dbReference type="NCBI Taxonomy" id="453573"/>
    <lineage>
        <taxon>Bacteria</taxon>
        <taxon>Bacillati</taxon>
        <taxon>Actinomycetota</taxon>
        <taxon>Actinomycetes</taxon>
        <taxon>Streptosporangiales</taxon>
        <taxon>Thermomonosporaceae</taxon>
        <taxon>Actinomadura</taxon>
    </lineage>
</organism>
<evidence type="ECO:0000313" key="2">
    <source>
        <dbReference type="EMBL" id="NEA26036.1"/>
    </source>
</evidence>
<dbReference type="EMBL" id="JAAGLI010000708">
    <property type="protein sequence ID" value="NEA26036.1"/>
    <property type="molecule type" value="Genomic_DNA"/>
</dbReference>
<dbReference type="InterPro" id="IPR023577">
    <property type="entry name" value="CYTH_domain"/>
</dbReference>
<sequence length="180" mass="20226">MSDIEHEARVLGIDPVGVAELILAKGGERTVPDRLMRRYVYDIAPGDRNRWLRLRDTGREVTLTVKEITDDGISGTRETEVAVSDFETANTLLGLLGYRPKSYQENRRESFALDGVRLEIDHWPLIPPYLEIEGDTAGDVHRVAGLLGFDESDLTGENTIKIYRRHGHDLNAIPDLRFGG</sequence>
<accession>A0A6L9QLT4</accession>
<feature type="domain" description="CYTH" evidence="1">
    <location>
        <begin position="47"/>
        <end position="136"/>
    </location>
</feature>
<dbReference type="Pfam" id="PF01928">
    <property type="entry name" value="CYTH"/>
    <property type="match status" value="1"/>
</dbReference>
<proteinExistence type="predicted"/>
<name>A0A6L9QLT4_9ACTN</name>
<gene>
    <name evidence="2" type="ORF">G3I70_26600</name>
</gene>
<dbReference type="InterPro" id="IPR033469">
    <property type="entry name" value="CYTH-like_dom_sf"/>
</dbReference>
<reference evidence="2 3" key="1">
    <citation type="submission" date="2020-01" db="EMBL/GenBank/DDBJ databases">
        <title>Insect and environment-associated Actinomycetes.</title>
        <authorList>
            <person name="Currrie C."/>
            <person name="Chevrette M."/>
            <person name="Carlson C."/>
            <person name="Stubbendieck R."/>
            <person name="Wendt-Pienkowski E."/>
        </authorList>
    </citation>
    <scope>NUCLEOTIDE SEQUENCE [LARGE SCALE GENOMIC DNA]</scope>
    <source>
        <strain evidence="2 3">SID10258</strain>
    </source>
</reference>
<dbReference type="RefSeq" id="WP_163060174.1">
    <property type="nucleotide sequence ID" value="NZ_JAAGLI010000708.1"/>
</dbReference>
<dbReference type="InterPro" id="IPR008173">
    <property type="entry name" value="Adenylyl_cyclase_CyaB"/>
</dbReference>
<dbReference type="AlphaFoldDB" id="A0A6L9QLT4"/>